<comment type="caution">
    <text evidence="1">The sequence shown here is derived from an EMBL/GenBank/DDBJ whole genome shotgun (WGS) entry which is preliminary data.</text>
</comment>
<accession>A0ACB8TF60</accession>
<sequence>MSPIGERCENCLKHPAYGQHPIGKRCSQCLPGNATDLPRCTKCKVTSQCSKKCQKAHRSEHKWACDSNIGIQRQRAAMGEAVAARQSTFEKWCEDKVQDISLAGISALELQRDSGRIDTHVFLVYVDVVEHASPRGGGITRTFTRTIRDARCETRMRVHQMFDGVLGGGRAGYVALERSLVPIPKMMPMLVIDDDFPPPLNLYTLPMNVLEYLAGFKYDGDSLSKLKAL</sequence>
<protein>
    <submittedName>
        <fullName evidence="1">Uncharacterized protein</fullName>
    </submittedName>
</protein>
<reference evidence="1" key="2">
    <citation type="journal article" date="2022" name="New Phytol.">
        <title>Evolutionary transition to the ectomycorrhizal habit in the genomes of a hyperdiverse lineage of mushroom-forming fungi.</title>
        <authorList>
            <person name="Looney B."/>
            <person name="Miyauchi S."/>
            <person name="Morin E."/>
            <person name="Drula E."/>
            <person name="Courty P.E."/>
            <person name="Kohler A."/>
            <person name="Kuo A."/>
            <person name="LaButti K."/>
            <person name="Pangilinan J."/>
            <person name="Lipzen A."/>
            <person name="Riley R."/>
            <person name="Andreopoulos W."/>
            <person name="He G."/>
            <person name="Johnson J."/>
            <person name="Nolan M."/>
            <person name="Tritt A."/>
            <person name="Barry K.W."/>
            <person name="Grigoriev I.V."/>
            <person name="Nagy L.G."/>
            <person name="Hibbett D."/>
            <person name="Henrissat B."/>
            <person name="Matheny P.B."/>
            <person name="Labbe J."/>
            <person name="Martin F.M."/>
        </authorList>
    </citation>
    <scope>NUCLEOTIDE SEQUENCE</scope>
    <source>
        <strain evidence="1">HHB10654</strain>
    </source>
</reference>
<reference evidence="1" key="1">
    <citation type="submission" date="2021-03" db="EMBL/GenBank/DDBJ databases">
        <authorList>
            <consortium name="DOE Joint Genome Institute"/>
            <person name="Ahrendt S."/>
            <person name="Looney B.P."/>
            <person name="Miyauchi S."/>
            <person name="Morin E."/>
            <person name="Drula E."/>
            <person name="Courty P.E."/>
            <person name="Chicoki N."/>
            <person name="Fauchery L."/>
            <person name="Kohler A."/>
            <person name="Kuo A."/>
            <person name="Labutti K."/>
            <person name="Pangilinan J."/>
            <person name="Lipzen A."/>
            <person name="Riley R."/>
            <person name="Andreopoulos W."/>
            <person name="He G."/>
            <person name="Johnson J."/>
            <person name="Barry K.W."/>
            <person name="Grigoriev I.V."/>
            <person name="Nagy L."/>
            <person name="Hibbett D."/>
            <person name="Henrissat B."/>
            <person name="Matheny P.B."/>
            <person name="Labbe J."/>
            <person name="Martin F."/>
        </authorList>
    </citation>
    <scope>NUCLEOTIDE SEQUENCE</scope>
    <source>
        <strain evidence="1">HHB10654</strain>
    </source>
</reference>
<dbReference type="EMBL" id="MU277191">
    <property type="protein sequence ID" value="KAI0067040.1"/>
    <property type="molecule type" value="Genomic_DNA"/>
</dbReference>
<evidence type="ECO:0000313" key="2">
    <source>
        <dbReference type="Proteomes" id="UP000814140"/>
    </source>
</evidence>
<keyword evidence="2" id="KW-1185">Reference proteome</keyword>
<proteinExistence type="predicted"/>
<name>A0ACB8TF60_9AGAM</name>
<organism evidence="1 2">
    <name type="scientific">Artomyces pyxidatus</name>
    <dbReference type="NCBI Taxonomy" id="48021"/>
    <lineage>
        <taxon>Eukaryota</taxon>
        <taxon>Fungi</taxon>
        <taxon>Dikarya</taxon>
        <taxon>Basidiomycota</taxon>
        <taxon>Agaricomycotina</taxon>
        <taxon>Agaricomycetes</taxon>
        <taxon>Russulales</taxon>
        <taxon>Auriscalpiaceae</taxon>
        <taxon>Artomyces</taxon>
    </lineage>
</organism>
<dbReference type="Proteomes" id="UP000814140">
    <property type="component" value="Unassembled WGS sequence"/>
</dbReference>
<evidence type="ECO:0000313" key="1">
    <source>
        <dbReference type="EMBL" id="KAI0067040.1"/>
    </source>
</evidence>
<gene>
    <name evidence="1" type="ORF">BV25DRAFT_1897268</name>
</gene>